<dbReference type="PANTHER" id="PTHR48084:SF4">
    <property type="entry name" value="2-OXOGLUTARATE OXIDOREDUCTASE SUBUNIT KORB"/>
    <property type="match status" value="1"/>
</dbReference>
<evidence type="ECO:0000256" key="10">
    <source>
        <dbReference type="SAM" id="MobiDB-lite"/>
    </source>
</evidence>
<evidence type="ECO:0000313" key="14">
    <source>
        <dbReference type="Proteomes" id="UP000176300"/>
    </source>
</evidence>
<organism evidence="13 14">
    <name type="scientific">Candidatus Magasanikbacteria bacterium RIFOXYB1_FULL_40_15</name>
    <dbReference type="NCBI Taxonomy" id="1798697"/>
    <lineage>
        <taxon>Bacteria</taxon>
        <taxon>Candidatus Magasanikiibacteriota</taxon>
    </lineage>
</organism>
<dbReference type="GO" id="GO:0051536">
    <property type="term" value="F:iron-sulfur cluster binding"/>
    <property type="evidence" value="ECO:0007669"/>
    <property type="project" value="UniProtKB-KW"/>
</dbReference>
<evidence type="ECO:0000259" key="11">
    <source>
        <dbReference type="Pfam" id="PF02775"/>
    </source>
</evidence>
<dbReference type="InterPro" id="IPR051457">
    <property type="entry name" value="2-oxoacid:Fd_oxidoreductase"/>
</dbReference>
<reference evidence="13 14" key="1">
    <citation type="journal article" date="2016" name="Nat. Commun.">
        <title>Thousands of microbial genomes shed light on interconnected biogeochemical processes in an aquifer system.</title>
        <authorList>
            <person name="Anantharaman K."/>
            <person name="Brown C.T."/>
            <person name="Hug L.A."/>
            <person name="Sharon I."/>
            <person name="Castelle C.J."/>
            <person name="Probst A.J."/>
            <person name="Thomas B.C."/>
            <person name="Singh A."/>
            <person name="Wilkins M.J."/>
            <person name="Karaoz U."/>
            <person name="Brodie E.L."/>
            <person name="Williams K.H."/>
            <person name="Hubbard S.S."/>
            <person name="Banfield J.F."/>
        </authorList>
    </citation>
    <scope>NUCLEOTIDE SEQUENCE [LARGE SCALE GENOMIC DNA]</scope>
</reference>
<evidence type="ECO:0000256" key="5">
    <source>
        <dbReference type="ARBA" id="ARBA00022842"/>
    </source>
</evidence>
<feature type="region of interest" description="Disordered" evidence="10">
    <location>
        <begin position="126"/>
        <end position="151"/>
    </location>
</feature>
<feature type="domain" description="Pyruvate ferredoxin oxidoreductase beta subunit C-terminal" evidence="12">
    <location>
        <begin position="199"/>
        <end position="263"/>
    </location>
</feature>
<keyword evidence="9" id="KW-0786">Thiamine pyrophosphate</keyword>
<keyword evidence="8" id="KW-0411">Iron-sulfur</keyword>
<dbReference type="Pfam" id="PF12367">
    <property type="entry name" value="PFO_beta_C"/>
    <property type="match status" value="1"/>
</dbReference>
<dbReference type="SUPFAM" id="SSF52518">
    <property type="entry name" value="Thiamin diphosphate-binding fold (THDP-binding)"/>
    <property type="match status" value="1"/>
</dbReference>
<dbReference type="Proteomes" id="UP000176300">
    <property type="component" value="Unassembled WGS sequence"/>
</dbReference>
<evidence type="ECO:0000256" key="9">
    <source>
        <dbReference type="ARBA" id="ARBA00023052"/>
    </source>
</evidence>
<dbReference type="NCBIfam" id="TIGR02177">
    <property type="entry name" value="PorB_KorB"/>
    <property type="match status" value="1"/>
</dbReference>
<comment type="cofactor">
    <cofactor evidence="2">
        <name>thiamine diphosphate</name>
        <dbReference type="ChEBI" id="CHEBI:58937"/>
    </cofactor>
</comment>
<dbReference type="GO" id="GO:0045333">
    <property type="term" value="P:cellular respiration"/>
    <property type="evidence" value="ECO:0007669"/>
    <property type="project" value="UniProtKB-ARBA"/>
</dbReference>
<dbReference type="GO" id="GO:0046872">
    <property type="term" value="F:metal ion binding"/>
    <property type="evidence" value="ECO:0007669"/>
    <property type="project" value="UniProtKB-KW"/>
</dbReference>
<evidence type="ECO:0000256" key="7">
    <source>
        <dbReference type="ARBA" id="ARBA00023004"/>
    </source>
</evidence>
<dbReference type="STRING" id="1798697.A2373_01355"/>
<dbReference type="AlphaFoldDB" id="A0A1F6NJG1"/>
<evidence type="ECO:0000256" key="3">
    <source>
        <dbReference type="ARBA" id="ARBA00001966"/>
    </source>
</evidence>
<keyword evidence="7" id="KW-0408">Iron</keyword>
<gene>
    <name evidence="13" type="ORF">A2373_01355</name>
</gene>
<evidence type="ECO:0000259" key="12">
    <source>
        <dbReference type="Pfam" id="PF12367"/>
    </source>
</evidence>
<dbReference type="PANTHER" id="PTHR48084">
    <property type="entry name" value="2-OXOGLUTARATE OXIDOREDUCTASE SUBUNIT KORB-RELATED"/>
    <property type="match status" value="1"/>
</dbReference>
<dbReference type="Pfam" id="PF02775">
    <property type="entry name" value="TPP_enzyme_C"/>
    <property type="match status" value="1"/>
</dbReference>
<comment type="caution">
    <text evidence="13">The sequence shown here is derived from an EMBL/GenBank/DDBJ whole genome shotgun (WGS) entry which is preliminary data.</text>
</comment>
<evidence type="ECO:0000256" key="6">
    <source>
        <dbReference type="ARBA" id="ARBA00023002"/>
    </source>
</evidence>
<sequence length="284" mass="31417">MTQKEALLTPNKLNWCPGCGNFGIWKAFSDAAVAEGWDNTNTVLTAGIGCHGHMINFVKLVSFEGLHGRPIPIASGIKMANHRLNVFVFTGDGDCLAEGGNHFINAARRNQDITVILHDNAIYGLTTGQTSPRSPKGFTSKSTPSGNTDEPINPLRLALAAGATFLGRVYSGDPEATKEMIIKANKHKGFSLVQILQPCVTFNKDYTHPFYRENIYKLDDSYDKTSKEAAFAKTFEWGEKKIPVGIFYEADEPTCESQITQIKDKVLIDIPVKRDMSELIQKFR</sequence>
<evidence type="ECO:0000256" key="4">
    <source>
        <dbReference type="ARBA" id="ARBA00022723"/>
    </source>
</evidence>
<dbReference type="Gene3D" id="3.40.50.970">
    <property type="match status" value="1"/>
</dbReference>
<keyword evidence="4" id="KW-0479">Metal-binding</keyword>
<dbReference type="GO" id="GO:0016625">
    <property type="term" value="F:oxidoreductase activity, acting on the aldehyde or oxo group of donors, iron-sulfur protein as acceptor"/>
    <property type="evidence" value="ECO:0007669"/>
    <property type="project" value="UniProtKB-ARBA"/>
</dbReference>
<dbReference type="InterPro" id="IPR032686">
    <property type="entry name" value="PFO_beta_C"/>
</dbReference>
<evidence type="ECO:0000256" key="2">
    <source>
        <dbReference type="ARBA" id="ARBA00001964"/>
    </source>
</evidence>
<proteinExistence type="predicted"/>
<dbReference type="CDD" id="cd03375">
    <property type="entry name" value="TPP_OGFOR"/>
    <property type="match status" value="1"/>
</dbReference>
<protein>
    <recommendedName>
        <fullName evidence="15">2-oxoacid ferredoxin oxidoreductase</fullName>
    </recommendedName>
</protein>
<dbReference type="InterPro" id="IPR011896">
    <property type="entry name" value="OFOB"/>
</dbReference>
<dbReference type="InterPro" id="IPR011766">
    <property type="entry name" value="TPP_enzyme_TPP-bd"/>
</dbReference>
<comment type="cofactor">
    <cofactor evidence="3">
        <name>[4Fe-4S] cluster</name>
        <dbReference type="ChEBI" id="CHEBI:49883"/>
    </cofactor>
</comment>
<feature type="domain" description="Thiamine pyrophosphate enzyme TPP-binding" evidence="11">
    <location>
        <begin position="59"/>
        <end position="195"/>
    </location>
</feature>
<keyword evidence="6" id="KW-0560">Oxidoreductase</keyword>
<keyword evidence="5" id="KW-0460">Magnesium</keyword>
<dbReference type="InterPro" id="IPR029061">
    <property type="entry name" value="THDP-binding"/>
</dbReference>
<accession>A0A1F6NJG1</accession>
<dbReference type="EMBL" id="MFQS01000006">
    <property type="protein sequence ID" value="OGH83999.1"/>
    <property type="molecule type" value="Genomic_DNA"/>
</dbReference>
<comment type="cofactor">
    <cofactor evidence="1">
        <name>Mg(2+)</name>
        <dbReference type="ChEBI" id="CHEBI:18420"/>
    </cofactor>
</comment>
<feature type="compositionally biased region" description="Polar residues" evidence="10">
    <location>
        <begin position="126"/>
        <end position="150"/>
    </location>
</feature>
<evidence type="ECO:0000256" key="8">
    <source>
        <dbReference type="ARBA" id="ARBA00023014"/>
    </source>
</evidence>
<evidence type="ECO:0000256" key="1">
    <source>
        <dbReference type="ARBA" id="ARBA00001946"/>
    </source>
</evidence>
<evidence type="ECO:0000313" key="13">
    <source>
        <dbReference type="EMBL" id="OGH83999.1"/>
    </source>
</evidence>
<evidence type="ECO:0008006" key="15">
    <source>
        <dbReference type="Google" id="ProtNLM"/>
    </source>
</evidence>
<name>A0A1F6NJG1_9BACT</name>
<dbReference type="GO" id="GO:0030976">
    <property type="term" value="F:thiamine pyrophosphate binding"/>
    <property type="evidence" value="ECO:0007669"/>
    <property type="project" value="InterPro"/>
</dbReference>